<dbReference type="RefSeq" id="WP_027022643.1">
    <property type="nucleotide sequence ID" value="NZ_CP097501.1"/>
</dbReference>
<evidence type="ECO:0000259" key="2">
    <source>
        <dbReference type="Pfam" id="PF18798"/>
    </source>
</evidence>
<proteinExistence type="predicted"/>
<feature type="domain" description="Large polyvalent protein-associated" evidence="2">
    <location>
        <begin position="6"/>
        <end position="115"/>
    </location>
</feature>
<evidence type="ECO:0000313" key="3">
    <source>
        <dbReference type="EMBL" id="URD68159.1"/>
    </source>
</evidence>
<dbReference type="AlphaFoldDB" id="A0AAE9HTZ4"/>
<accession>A0AAE9HTZ4</accession>
<feature type="compositionally biased region" description="Polar residues" evidence="1">
    <location>
        <begin position="136"/>
        <end position="154"/>
    </location>
</feature>
<evidence type="ECO:0000256" key="1">
    <source>
        <dbReference type="SAM" id="MobiDB-lite"/>
    </source>
</evidence>
<dbReference type="EMBL" id="CP097501">
    <property type="protein sequence ID" value="URD68159.1"/>
    <property type="molecule type" value="Genomic_DNA"/>
</dbReference>
<protein>
    <recommendedName>
        <fullName evidence="2">Large polyvalent protein-associated domain-containing protein</fullName>
    </recommendedName>
</protein>
<dbReference type="Pfam" id="PF18798">
    <property type="entry name" value="LPD3"/>
    <property type="match status" value="1"/>
</dbReference>
<reference evidence="3" key="1">
    <citation type="submission" date="2022-05" db="EMBL/GenBank/DDBJ databases">
        <title>Alysiella filiformis genome sequencing.</title>
        <authorList>
            <person name="Viehboeck T."/>
        </authorList>
    </citation>
    <scope>NUCLEOTIDE SEQUENCE</scope>
    <source>
        <strain evidence="3">DSM 2580</strain>
    </source>
</reference>
<sequence>MPENATTKEVRKALESYLKQSQGKTVITSDGKTVRFSGKSTSHLVNNSVYDKRLMVQSVAKIIEVFKTGEFIARQDLYKERKDKFVAFHIYRKWVDVETESVLLQVKAAELDSGKLVAGDGLLAYSAKELEKGTSQTATLDSVPTANNTLSPSRTHSDHSNEMNNKIQVDNSAQDEPYIFLEILEVRDR</sequence>
<organism evidence="3 4">
    <name type="scientific">Conchiformibius steedae DSM 2580</name>
    <dbReference type="NCBI Taxonomy" id="1121352"/>
    <lineage>
        <taxon>Bacteria</taxon>
        <taxon>Pseudomonadati</taxon>
        <taxon>Pseudomonadota</taxon>
        <taxon>Betaproteobacteria</taxon>
        <taxon>Neisseriales</taxon>
        <taxon>Neisseriaceae</taxon>
        <taxon>Conchiformibius</taxon>
    </lineage>
</organism>
<name>A0AAE9HTZ4_9NEIS</name>
<evidence type="ECO:0000313" key="4">
    <source>
        <dbReference type="Proteomes" id="UP001056819"/>
    </source>
</evidence>
<feature type="region of interest" description="Disordered" evidence="1">
    <location>
        <begin position="136"/>
        <end position="162"/>
    </location>
</feature>
<gene>
    <name evidence="3" type="ORF">LNQ82_03065</name>
</gene>
<dbReference type="Proteomes" id="UP001056819">
    <property type="component" value="Chromosome"/>
</dbReference>
<dbReference type="InterPro" id="IPR040824">
    <property type="entry name" value="LPD3"/>
</dbReference>